<proteinExistence type="predicted"/>
<sequence length="145" mass="15990">MRRARFYRQDLRCDFYSGIVINQPELRIAASGESVPPPAMTPRLDRRPLLSPASSSALPLPQSERVALTVRIDTLDALKVRLALHRELGDRIGVYVLSVDHAHAQSTLQLQCARHELGDLMHAVMCGLPQAEFGAVRPASAITVQ</sequence>
<dbReference type="EMBL" id="CADIJQ010000007">
    <property type="protein sequence ID" value="CAB3725942.1"/>
    <property type="molecule type" value="Genomic_DNA"/>
</dbReference>
<gene>
    <name evidence="2" type="ORF">LMG3441_04249</name>
</gene>
<dbReference type="Proteomes" id="UP000494269">
    <property type="component" value="Unassembled WGS sequence"/>
</dbReference>
<name>A0A6S7AM44_9BURK</name>
<protein>
    <submittedName>
        <fullName evidence="2">Uncharacterized protein</fullName>
    </submittedName>
</protein>
<evidence type="ECO:0000256" key="1">
    <source>
        <dbReference type="SAM" id="MobiDB-lite"/>
    </source>
</evidence>
<organism evidence="2 3">
    <name type="scientific">Achromobacter kerstersii</name>
    <dbReference type="NCBI Taxonomy" id="1353890"/>
    <lineage>
        <taxon>Bacteria</taxon>
        <taxon>Pseudomonadati</taxon>
        <taxon>Pseudomonadota</taxon>
        <taxon>Betaproteobacteria</taxon>
        <taxon>Burkholderiales</taxon>
        <taxon>Alcaligenaceae</taxon>
        <taxon>Achromobacter</taxon>
    </lineage>
</organism>
<evidence type="ECO:0000313" key="3">
    <source>
        <dbReference type="Proteomes" id="UP000494269"/>
    </source>
</evidence>
<evidence type="ECO:0000313" key="2">
    <source>
        <dbReference type="EMBL" id="CAB3725942.1"/>
    </source>
</evidence>
<accession>A0A6S7AM44</accession>
<feature type="region of interest" description="Disordered" evidence="1">
    <location>
        <begin position="31"/>
        <end position="57"/>
    </location>
</feature>
<reference evidence="2 3" key="1">
    <citation type="submission" date="2020-04" db="EMBL/GenBank/DDBJ databases">
        <authorList>
            <person name="De Canck E."/>
        </authorList>
    </citation>
    <scope>NUCLEOTIDE SEQUENCE [LARGE SCALE GENOMIC DNA]</scope>
    <source>
        <strain evidence="2 3">LMG 3441</strain>
    </source>
</reference>
<dbReference type="AlphaFoldDB" id="A0A6S7AM44"/>
<keyword evidence="3" id="KW-1185">Reference proteome</keyword>